<dbReference type="EMBL" id="JAUESC010000386">
    <property type="protein sequence ID" value="KAK0576898.1"/>
    <property type="molecule type" value="Genomic_DNA"/>
</dbReference>
<name>A0AA39VFX6_ACESA</name>
<comment type="caution">
    <text evidence="3">The sequence shown here is derived from an EMBL/GenBank/DDBJ whole genome shotgun (WGS) entry which is preliminary data.</text>
</comment>
<evidence type="ECO:0000256" key="1">
    <source>
        <dbReference type="SAM" id="Coils"/>
    </source>
</evidence>
<dbReference type="GO" id="GO:0003676">
    <property type="term" value="F:nucleic acid binding"/>
    <property type="evidence" value="ECO:0007669"/>
    <property type="project" value="InterPro"/>
</dbReference>
<feature type="region of interest" description="Disordered" evidence="2">
    <location>
        <begin position="186"/>
        <end position="257"/>
    </location>
</feature>
<feature type="compositionally biased region" description="Low complexity" evidence="2">
    <location>
        <begin position="239"/>
        <end position="248"/>
    </location>
</feature>
<accession>A0AA39VFX6</accession>
<proteinExistence type="predicted"/>
<gene>
    <name evidence="3" type="ORF">LWI29_025040</name>
</gene>
<reference evidence="3" key="1">
    <citation type="journal article" date="2022" name="Plant J.">
        <title>Strategies of tolerance reflected in two North American maple genomes.</title>
        <authorList>
            <person name="McEvoy S.L."/>
            <person name="Sezen U.U."/>
            <person name="Trouern-Trend A."/>
            <person name="McMahon S.M."/>
            <person name="Schaberg P.G."/>
            <person name="Yang J."/>
            <person name="Wegrzyn J.L."/>
            <person name="Swenson N.G."/>
        </authorList>
    </citation>
    <scope>NUCLEOTIDE SEQUENCE</scope>
    <source>
        <strain evidence="3">NS2018</strain>
    </source>
</reference>
<sequence length="323" mass="37685">MLMMEENECFNDFEIKLMDIVNQSHQLGDPYSYRRIKQKIMRSLPERFVSKVTILEENSTYKNMELSEVIRRLIAYEFRKGPTSTPPKKQKGIALKASNVEKEENDDSDKEMALLMRRFKKFYKSKKKGFRSKGQDLKKKTPFKKFEPRQEKTERKGVQCYECSGIGHFTLDCANHKNKKKRKVMAATWSGSDDSNEGDESSDDEELMANFIAFTSSHKSKSTNEEEEESQEENDSSDDGSSSQSTNGNVDKMDLQDYMVKFESSRLKNKREIKRLKEENLELSTHVDQLSEEVVRSMKNEDKLREELALAKRNEEGLKRELE</sequence>
<evidence type="ECO:0000313" key="4">
    <source>
        <dbReference type="Proteomes" id="UP001168877"/>
    </source>
</evidence>
<keyword evidence="1" id="KW-0175">Coiled coil</keyword>
<feature type="compositionally biased region" description="Acidic residues" evidence="2">
    <location>
        <begin position="225"/>
        <end position="238"/>
    </location>
</feature>
<feature type="coiled-coil region" evidence="1">
    <location>
        <begin position="259"/>
        <end position="321"/>
    </location>
</feature>
<feature type="region of interest" description="Disordered" evidence="2">
    <location>
        <begin position="126"/>
        <end position="151"/>
    </location>
</feature>
<keyword evidence="4" id="KW-1185">Reference proteome</keyword>
<reference evidence="3" key="2">
    <citation type="submission" date="2023-06" db="EMBL/GenBank/DDBJ databases">
        <authorList>
            <person name="Swenson N.G."/>
            <person name="Wegrzyn J.L."/>
            <person name="Mcevoy S.L."/>
        </authorList>
    </citation>
    <scope>NUCLEOTIDE SEQUENCE</scope>
    <source>
        <strain evidence="3">NS2018</strain>
        <tissue evidence="3">Leaf</tissue>
    </source>
</reference>
<dbReference type="InterPro" id="IPR036875">
    <property type="entry name" value="Znf_CCHC_sf"/>
</dbReference>
<dbReference type="SUPFAM" id="SSF57756">
    <property type="entry name" value="Retrovirus zinc finger-like domains"/>
    <property type="match status" value="1"/>
</dbReference>
<organism evidence="3 4">
    <name type="scientific">Acer saccharum</name>
    <name type="common">Sugar maple</name>
    <dbReference type="NCBI Taxonomy" id="4024"/>
    <lineage>
        <taxon>Eukaryota</taxon>
        <taxon>Viridiplantae</taxon>
        <taxon>Streptophyta</taxon>
        <taxon>Embryophyta</taxon>
        <taxon>Tracheophyta</taxon>
        <taxon>Spermatophyta</taxon>
        <taxon>Magnoliopsida</taxon>
        <taxon>eudicotyledons</taxon>
        <taxon>Gunneridae</taxon>
        <taxon>Pentapetalae</taxon>
        <taxon>rosids</taxon>
        <taxon>malvids</taxon>
        <taxon>Sapindales</taxon>
        <taxon>Sapindaceae</taxon>
        <taxon>Hippocastanoideae</taxon>
        <taxon>Acereae</taxon>
        <taxon>Acer</taxon>
    </lineage>
</organism>
<evidence type="ECO:0000256" key="2">
    <source>
        <dbReference type="SAM" id="MobiDB-lite"/>
    </source>
</evidence>
<evidence type="ECO:0000313" key="3">
    <source>
        <dbReference type="EMBL" id="KAK0576898.1"/>
    </source>
</evidence>
<dbReference type="Proteomes" id="UP001168877">
    <property type="component" value="Unassembled WGS sequence"/>
</dbReference>
<feature type="compositionally biased region" description="Basic and acidic residues" evidence="2">
    <location>
        <begin position="133"/>
        <end position="151"/>
    </location>
</feature>
<evidence type="ECO:0008006" key="5">
    <source>
        <dbReference type="Google" id="ProtNLM"/>
    </source>
</evidence>
<feature type="compositionally biased region" description="Acidic residues" evidence="2">
    <location>
        <begin position="194"/>
        <end position="207"/>
    </location>
</feature>
<dbReference type="AlphaFoldDB" id="A0AA39VFX6"/>
<protein>
    <recommendedName>
        <fullName evidence="5">CCHC-type domain-containing protein</fullName>
    </recommendedName>
</protein>
<dbReference type="GO" id="GO:0008270">
    <property type="term" value="F:zinc ion binding"/>
    <property type="evidence" value="ECO:0007669"/>
    <property type="project" value="InterPro"/>
</dbReference>